<evidence type="ECO:0000256" key="8">
    <source>
        <dbReference type="HAMAP-Rule" id="MF_01454"/>
    </source>
</evidence>
<dbReference type="RefSeq" id="WP_132870971.1">
    <property type="nucleotide sequence ID" value="NZ_JAJUHT010000003.1"/>
</dbReference>
<evidence type="ECO:0000313" key="12">
    <source>
        <dbReference type="EMBL" id="TCK61570.1"/>
    </source>
</evidence>
<dbReference type="PROSITE" id="PS51710">
    <property type="entry name" value="G_OBG"/>
    <property type="match status" value="1"/>
</dbReference>
<dbReference type="GO" id="GO:0005737">
    <property type="term" value="C:cytoplasm"/>
    <property type="evidence" value="ECO:0007669"/>
    <property type="project" value="UniProtKB-SubCell"/>
</dbReference>
<organism evidence="12 13">
    <name type="scientific">Seleniivibrio woodruffii</name>
    <dbReference type="NCBI Taxonomy" id="1078050"/>
    <lineage>
        <taxon>Bacteria</taxon>
        <taxon>Pseudomonadati</taxon>
        <taxon>Deferribacterota</taxon>
        <taxon>Deferribacteres</taxon>
        <taxon>Deferribacterales</taxon>
        <taxon>Geovibrionaceae</taxon>
        <taxon>Seleniivibrio</taxon>
    </lineage>
</organism>
<feature type="binding site" evidence="8">
    <location>
        <position position="193"/>
    </location>
    <ligand>
        <name>Mg(2+)</name>
        <dbReference type="ChEBI" id="CHEBI:18420"/>
    </ligand>
</feature>
<dbReference type="GO" id="GO:0003924">
    <property type="term" value="F:GTPase activity"/>
    <property type="evidence" value="ECO:0007669"/>
    <property type="project" value="UniProtKB-UniRule"/>
</dbReference>
<dbReference type="InterPro" id="IPR006074">
    <property type="entry name" value="GTP1-OBG_CS"/>
</dbReference>
<dbReference type="NCBIfam" id="NF008956">
    <property type="entry name" value="PRK12299.1"/>
    <property type="match status" value="1"/>
</dbReference>
<dbReference type="FunFam" id="2.70.210.12:FF:000001">
    <property type="entry name" value="GTPase Obg"/>
    <property type="match status" value="1"/>
</dbReference>
<feature type="binding site" evidence="8">
    <location>
        <begin position="166"/>
        <end position="173"/>
    </location>
    <ligand>
        <name>GTP</name>
        <dbReference type="ChEBI" id="CHEBI:37565"/>
    </ligand>
</feature>
<evidence type="ECO:0000256" key="6">
    <source>
        <dbReference type="ARBA" id="ARBA00022842"/>
    </source>
</evidence>
<comment type="subcellular location">
    <subcellularLocation>
        <location evidence="8">Cytoplasm</location>
    </subcellularLocation>
</comment>
<accession>A0A4R1KC16</accession>
<evidence type="ECO:0000313" key="13">
    <source>
        <dbReference type="Proteomes" id="UP000294614"/>
    </source>
</evidence>
<dbReference type="InterPro" id="IPR031167">
    <property type="entry name" value="G_OBG"/>
</dbReference>
<dbReference type="InterPro" id="IPR006169">
    <property type="entry name" value="GTP1_OBG_dom"/>
</dbReference>
<feature type="binding site" evidence="8">
    <location>
        <begin position="191"/>
        <end position="195"/>
    </location>
    <ligand>
        <name>GTP</name>
        <dbReference type="ChEBI" id="CHEBI:37565"/>
    </ligand>
</feature>
<dbReference type="PROSITE" id="PS51883">
    <property type="entry name" value="OBG"/>
    <property type="match status" value="1"/>
</dbReference>
<keyword evidence="7 8" id="KW-0342">GTP-binding</keyword>
<dbReference type="InterPro" id="IPR027417">
    <property type="entry name" value="P-loop_NTPase"/>
</dbReference>
<feature type="binding site" evidence="8">
    <location>
        <position position="173"/>
    </location>
    <ligand>
        <name>Mg(2+)</name>
        <dbReference type="ChEBI" id="CHEBI:18420"/>
    </ligand>
</feature>
<sequence>MKFIDTCEIMAIAGNGGNGCMSFRREAYVPRGGPDGGNGGDGGNVVLVADNSKHTLMDIRQQYHYKAERGVHGKGKGMHGRRGVDQIIKVPAGTIVINAETEEILADLTENGQVVVVAKGGKGGRGNANFMSPTHRAPTRHEAGFEGEKVKLWLELKLIADVGIIGFPNAGKSTFISTVSAAKPKVADYPFTTLTPHLGVVKGSYGNAFVLADMPGLIEGAADGIGLGIQFLKHIERTKVLLHLIDASADESMVERYKILRNELEKYEGEVSDKLEVIGFSKMDSPNEENIAEFEAFLKKEMPDTAYFKFSSMAQEGTKELTDHLEGIIRRLEQESEETL</sequence>
<dbReference type="SUPFAM" id="SSF82051">
    <property type="entry name" value="Obg GTP-binding protein N-terminal domain"/>
    <property type="match status" value="1"/>
</dbReference>
<dbReference type="AlphaFoldDB" id="A0A4R1KC16"/>
<dbReference type="PROSITE" id="PS00905">
    <property type="entry name" value="GTP1_OBG"/>
    <property type="match status" value="1"/>
</dbReference>
<dbReference type="HAMAP" id="MF_01454">
    <property type="entry name" value="GTPase_Obg"/>
    <property type="match status" value="1"/>
</dbReference>
<proteinExistence type="inferred from homology"/>
<dbReference type="GO" id="GO:0000287">
    <property type="term" value="F:magnesium ion binding"/>
    <property type="evidence" value="ECO:0007669"/>
    <property type="project" value="InterPro"/>
</dbReference>
<keyword evidence="4 8" id="KW-0547">Nucleotide-binding</keyword>
<evidence type="ECO:0000256" key="9">
    <source>
        <dbReference type="SAM" id="Coils"/>
    </source>
</evidence>
<dbReference type="EMBL" id="SMGG01000003">
    <property type="protein sequence ID" value="TCK61570.1"/>
    <property type="molecule type" value="Genomic_DNA"/>
</dbReference>
<gene>
    <name evidence="8" type="primary">obg</name>
    <name evidence="12" type="ORF">C8D98_0071</name>
</gene>
<dbReference type="PIRSF" id="PIRSF002401">
    <property type="entry name" value="GTP_bd_Obg/CgtA"/>
    <property type="match status" value="1"/>
</dbReference>
<evidence type="ECO:0000256" key="3">
    <source>
        <dbReference type="ARBA" id="ARBA00022723"/>
    </source>
</evidence>
<evidence type="ECO:0000259" key="10">
    <source>
        <dbReference type="PROSITE" id="PS51710"/>
    </source>
</evidence>
<comment type="function">
    <text evidence="8">An essential GTPase which binds GTP, GDP and possibly (p)ppGpp with moderate affinity, with high nucleotide exchange rates and a fairly low GTP hydrolysis rate. Plays a role in control of the cell cycle, stress response, ribosome biogenesis and in those bacteria that undergo differentiation, in morphogenesis control.</text>
</comment>
<evidence type="ECO:0000256" key="2">
    <source>
        <dbReference type="ARBA" id="ARBA00022490"/>
    </source>
</evidence>
<evidence type="ECO:0000256" key="4">
    <source>
        <dbReference type="ARBA" id="ARBA00022741"/>
    </source>
</evidence>
<evidence type="ECO:0000256" key="1">
    <source>
        <dbReference type="ARBA" id="ARBA00007699"/>
    </source>
</evidence>
<feature type="binding site" evidence="8">
    <location>
        <begin position="281"/>
        <end position="284"/>
    </location>
    <ligand>
        <name>GTP</name>
        <dbReference type="ChEBI" id="CHEBI:37565"/>
    </ligand>
</feature>
<feature type="coiled-coil region" evidence="9">
    <location>
        <begin position="250"/>
        <end position="277"/>
    </location>
</feature>
<dbReference type="OrthoDB" id="9807318at2"/>
<feature type="domain" description="OBG-type G" evidence="10">
    <location>
        <begin position="160"/>
        <end position="330"/>
    </location>
</feature>
<reference evidence="12 13" key="1">
    <citation type="submission" date="2019-03" db="EMBL/GenBank/DDBJ databases">
        <title>Genomic Encyclopedia of Type Strains, Phase IV (KMG-IV): sequencing the most valuable type-strain genomes for metagenomic binning, comparative biology and taxonomic classification.</title>
        <authorList>
            <person name="Goeker M."/>
        </authorList>
    </citation>
    <scope>NUCLEOTIDE SEQUENCE [LARGE SCALE GENOMIC DNA]</scope>
    <source>
        <strain evidence="12 13">DSM 24984</strain>
    </source>
</reference>
<dbReference type="Pfam" id="PF01926">
    <property type="entry name" value="MMR_HSR1"/>
    <property type="match status" value="1"/>
</dbReference>
<comment type="subunit">
    <text evidence="8">Monomer.</text>
</comment>
<evidence type="ECO:0000259" key="11">
    <source>
        <dbReference type="PROSITE" id="PS51883"/>
    </source>
</evidence>
<dbReference type="PRINTS" id="PR00326">
    <property type="entry name" value="GTP1OBG"/>
</dbReference>
<keyword evidence="2 8" id="KW-0963">Cytoplasm</keyword>
<dbReference type="GO" id="GO:0043022">
    <property type="term" value="F:ribosome binding"/>
    <property type="evidence" value="ECO:0007669"/>
    <property type="project" value="UniProtKB-ARBA"/>
</dbReference>
<keyword evidence="5 8" id="KW-0378">Hydrolase</keyword>
<dbReference type="CDD" id="cd01898">
    <property type="entry name" value="Obg"/>
    <property type="match status" value="1"/>
</dbReference>
<evidence type="ECO:0000256" key="5">
    <source>
        <dbReference type="ARBA" id="ARBA00022801"/>
    </source>
</evidence>
<dbReference type="InterPro" id="IPR006073">
    <property type="entry name" value="GTP-bd"/>
</dbReference>
<keyword evidence="9" id="KW-0175">Coiled coil</keyword>
<dbReference type="Gene3D" id="3.40.50.300">
    <property type="entry name" value="P-loop containing nucleotide triphosphate hydrolases"/>
    <property type="match status" value="1"/>
</dbReference>
<comment type="cofactor">
    <cofactor evidence="8">
        <name>Mg(2+)</name>
        <dbReference type="ChEBI" id="CHEBI:18420"/>
    </cofactor>
</comment>
<keyword evidence="13" id="KW-1185">Reference proteome</keyword>
<dbReference type="PANTHER" id="PTHR11702:SF31">
    <property type="entry name" value="MITOCHONDRIAL RIBOSOME-ASSOCIATED GTPASE 2"/>
    <property type="match status" value="1"/>
</dbReference>
<dbReference type="NCBIfam" id="TIGR02729">
    <property type="entry name" value="Obg_CgtA"/>
    <property type="match status" value="1"/>
</dbReference>
<dbReference type="Gene3D" id="2.70.210.12">
    <property type="entry name" value="GTP1/OBG domain"/>
    <property type="match status" value="1"/>
</dbReference>
<dbReference type="SUPFAM" id="SSF52540">
    <property type="entry name" value="P-loop containing nucleoside triphosphate hydrolases"/>
    <property type="match status" value="1"/>
</dbReference>
<dbReference type="GO" id="GO:0042254">
    <property type="term" value="P:ribosome biogenesis"/>
    <property type="evidence" value="ECO:0007669"/>
    <property type="project" value="UniProtKB-UniRule"/>
</dbReference>
<feature type="binding site" evidence="8">
    <location>
        <begin position="213"/>
        <end position="216"/>
    </location>
    <ligand>
        <name>GTP</name>
        <dbReference type="ChEBI" id="CHEBI:37565"/>
    </ligand>
</feature>
<dbReference type="Proteomes" id="UP000294614">
    <property type="component" value="Unassembled WGS sequence"/>
</dbReference>
<comment type="caution">
    <text evidence="12">The sequence shown here is derived from an EMBL/GenBank/DDBJ whole genome shotgun (WGS) entry which is preliminary data.</text>
</comment>
<dbReference type="InterPro" id="IPR045086">
    <property type="entry name" value="OBG_GTPase"/>
</dbReference>
<comment type="similarity">
    <text evidence="1 8">Belongs to the TRAFAC class OBG-HflX-like GTPase superfamily. OBG GTPase family.</text>
</comment>
<feature type="binding site" evidence="8">
    <location>
        <begin position="311"/>
        <end position="313"/>
    </location>
    <ligand>
        <name>GTP</name>
        <dbReference type="ChEBI" id="CHEBI:37565"/>
    </ligand>
</feature>
<dbReference type="EC" id="3.6.5.-" evidence="8"/>
<dbReference type="InterPro" id="IPR014100">
    <property type="entry name" value="GTP-bd_Obg/CgtA"/>
</dbReference>
<dbReference type="NCBIfam" id="NF008955">
    <property type="entry name" value="PRK12297.1"/>
    <property type="match status" value="1"/>
</dbReference>
<dbReference type="PANTHER" id="PTHR11702">
    <property type="entry name" value="DEVELOPMENTALLY REGULATED GTP-BINDING PROTEIN-RELATED"/>
    <property type="match status" value="1"/>
</dbReference>
<name>A0A4R1KC16_9BACT</name>
<feature type="domain" description="Obg" evidence="11">
    <location>
        <begin position="1"/>
        <end position="159"/>
    </location>
</feature>
<dbReference type="InterPro" id="IPR036726">
    <property type="entry name" value="GTP1_OBG_dom_sf"/>
</dbReference>
<keyword evidence="6 8" id="KW-0460">Magnesium</keyword>
<dbReference type="Pfam" id="PF01018">
    <property type="entry name" value="GTP1_OBG"/>
    <property type="match status" value="1"/>
</dbReference>
<keyword evidence="3 8" id="KW-0479">Metal-binding</keyword>
<protein>
    <recommendedName>
        <fullName evidence="8">GTPase Obg</fullName>
        <ecNumber evidence="8">3.6.5.-</ecNumber>
    </recommendedName>
    <alternativeName>
        <fullName evidence="8">GTP-binding protein Obg</fullName>
    </alternativeName>
</protein>
<dbReference type="GO" id="GO:0005525">
    <property type="term" value="F:GTP binding"/>
    <property type="evidence" value="ECO:0007669"/>
    <property type="project" value="UniProtKB-UniRule"/>
</dbReference>
<evidence type="ECO:0000256" key="7">
    <source>
        <dbReference type="ARBA" id="ARBA00023134"/>
    </source>
</evidence>